<name>A0A660KXQ3_9ROSI</name>
<dbReference type="AlphaFoldDB" id="A0A660KXQ3"/>
<evidence type="ECO:0000313" key="3">
    <source>
        <dbReference type="Proteomes" id="UP000327013"/>
    </source>
</evidence>
<reference evidence="2 3" key="1">
    <citation type="submission" date="2019-06" db="EMBL/GenBank/DDBJ databases">
        <title>A chromosomal-level reference genome of Carpinus fangiana (Coryloideae, Betulaceae).</title>
        <authorList>
            <person name="Yang X."/>
            <person name="Wang Z."/>
            <person name="Zhang L."/>
            <person name="Hao G."/>
            <person name="Liu J."/>
            <person name="Yang Y."/>
        </authorList>
    </citation>
    <scope>NUCLEOTIDE SEQUENCE [LARGE SCALE GENOMIC DNA]</scope>
    <source>
        <strain evidence="2">Cfa_2016G</strain>
        <tissue evidence="2">Leaf</tissue>
    </source>
</reference>
<feature type="region of interest" description="Disordered" evidence="1">
    <location>
        <begin position="126"/>
        <end position="155"/>
    </location>
</feature>
<protein>
    <submittedName>
        <fullName evidence="2">Uncharacterized protein</fullName>
    </submittedName>
</protein>
<keyword evidence="3" id="KW-1185">Reference proteome</keyword>
<dbReference type="EMBL" id="CM017324">
    <property type="protein sequence ID" value="KAE8038756.1"/>
    <property type="molecule type" value="Genomic_DNA"/>
</dbReference>
<feature type="region of interest" description="Disordered" evidence="1">
    <location>
        <begin position="167"/>
        <end position="188"/>
    </location>
</feature>
<feature type="compositionally biased region" description="Gly residues" evidence="1">
    <location>
        <begin position="170"/>
        <end position="182"/>
    </location>
</feature>
<dbReference type="PANTHER" id="PTHR37725:SF1">
    <property type="match status" value="1"/>
</dbReference>
<feature type="compositionally biased region" description="Polar residues" evidence="1">
    <location>
        <begin position="131"/>
        <end position="144"/>
    </location>
</feature>
<gene>
    <name evidence="2" type="ORF">FH972_011233</name>
</gene>
<proteinExistence type="predicted"/>
<sequence length="188" mass="20751">MDNHHDAWERYAVERGCPSGEGMNDVASSSRNSPFLGTVDDMQLLESGLFRKQYGDYSVGGDDYFRFQGKDGKSVDPRLLSLLEFFRELFVRRRELFKKIFPGLHDEFVEVSKKVGGVVAQVQENRRRAPTTVQRSLSVGSPRTPSGKRGEPPLRLERFKVRTVTLAAGVGQGGKGGGGDQQGSGVSK</sequence>
<organism evidence="2 3">
    <name type="scientific">Carpinus fangiana</name>
    <dbReference type="NCBI Taxonomy" id="176857"/>
    <lineage>
        <taxon>Eukaryota</taxon>
        <taxon>Viridiplantae</taxon>
        <taxon>Streptophyta</taxon>
        <taxon>Embryophyta</taxon>
        <taxon>Tracheophyta</taxon>
        <taxon>Spermatophyta</taxon>
        <taxon>Magnoliopsida</taxon>
        <taxon>eudicotyledons</taxon>
        <taxon>Gunneridae</taxon>
        <taxon>Pentapetalae</taxon>
        <taxon>rosids</taxon>
        <taxon>fabids</taxon>
        <taxon>Fagales</taxon>
        <taxon>Betulaceae</taxon>
        <taxon>Carpinus</taxon>
    </lineage>
</organism>
<evidence type="ECO:0000313" key="2">
    <source>
        <dbReference type="EMBL" id="KAE8038756.1"/>
    </source>
</evidence>
<dbReference type="OrthoDB" id="1623146at2759"/>
<dbReference type="PANTHER" id="PTHR37725">
    <property type="match status" value="1"/>
</dbReference>
<dbReference type="Proteomes" id="UP000327013">
    <property type="component" value="Chromosome 4"/>
</dbReference>
<accession>A0A660KXQ3</accession>
<evidence type="ECO:0000256" key="1">
    <source>
        <dbReference type="SAM" id="MobiDB-lite"/>
    </source>
</evidence>